<dbReference type="InterPro" id="IPR036921">
    <property type="entry name" value="PurM-like_N_sf"/>
</dbReference>
<keyword evidence="1" id="KW-0808">Transferase</keyword>
<comment type="similarity">
    <text evidence="1">Belongs to the thiamine-monophosphate kinase family.</text>
</comment>
<dbReference type="RefSeq" id="WP_042532517.1">
    <property type="nucleotide sequence ID" value="NZ_CAXOIH010000020.1"/>
</dbReference>
<dbReference type="GO" id="GO:0009229">
    <property type="term" value="P:thiamine diphosphate biosynthetic process"/>
    <property type="evidence" value="ECO:0007669"/>
    <property type="project" value="UniProtKB-UniRule"/>
</dbReference>
<dbReference type="GO" id="GO:0005524">
    <property type="term" value="F:ATP binding"/>
    <property type="evidence" value="ECO:0007669"/>
    <property type="project" value="UniProtKB-UniRule"/>
</dbReference>
<keyword evidence="1" id="KW-0067">ATP-binding</keyword>
<keyword evidence="1 4" id="KW-0418">Kinase</keyword>
<dbReference type="Proteomes" id="UP000040453">
    <property type="component" value="Unassembled WGS sequence"/>
</dbReference>
<feature type="binding site" evidence="1">
    <location>
        <position position="42"/>
    </location>
    <ligand>
        <name>Mg(2+)</name>
        <dbReference type="ChEBI" id="CHEBI:18420"/>
        <label>1</label>
    </ligand>
</feature>
<accession>A0A0A1MSM5</accession>
<dbReference type="GO" id="GO:0009030">
    <property type="term" value="F:thiamine-phosphate kinase activity"/>
    <property type="evidence" value="ECO:0007669"/>
    <property type="project" value="UniProtKB-UniRule"/>
</dbReference>
<dbReference type="Gene3D" id="3.30.1330.10">
    <property type="entry name" value="PurM-like, N-terminal domain"/>
    <property type="match status" value="1"/>
</dbReference>
<sequence>MDEFSFINAIKPNTYNQPALIKGIGDDAAVFRSTSDIVTTVDTFVEDIHFSLETMAPFHIGYRILAANISDLAAMGAEPAFYLVSMCIPKKWKQSALEEIYQGMHELASMYQMDLIGGDTVSSERLMISITAMGYVPENKARYRSHAEPNDIVFATGTLGDSRAGLEILLQGQECKDKDYYIERHRLPNPRVALASGLCEIDRVALNDISDGISSEANEIAEASNVELTIIEEKIPVSNSFQQFSKEQQYDWKLSGGEDFELLGTVSEVHWPRVQEIAVQTDTPIQQIGYVREAEEPCVLIQTHGETKKLMKSGYTHLK</sequence>
<feature type="binding site" evidence="1">
    <location>
        <begin position="118"/>
        <end position="119"/>
    </location>
    <ligand>
        <name>ATP</name>
        <dbReference type="ChEBI" id="CHEBI:30616"/>
    </ligand>
</feature>
<feature type="binding site" evidence="1">
    <location>
        <position position="71"/>
    </location>
    <ligand>
        <name>Mg(2+)</name>
        <dbReference type="ChEBI" id="CHEBI:18420"/>
        <label>4</label>
    </ligand>
</feature>
<dbReference type="NCBIfam" id="TIGR01379">
    <property type="entry name" value="thiL"/>
    <property type="match status" value="1"/>
</dbReference>
<keyword evidence="1" id="KW-0784">Thiamine biosynthesis</keyword>
<feature type="binding site" evidence="1">
    <location>
        <position position="258"/>
    </location>
    <ligand>
        <name>substrate</name>
    </ligand>
</feature>
<evidence type="ECO:0000313" key="4">
    <source>
        <dbReference type="EMBL" id="CEI82582.1"/>
    </source>
</evidence>
<dbReference type="EC" id="2.7.4.16" evidence="1"/>
<dbReference type="GO" id="GO:0009228">
    <property type="term" value="P:thiamine biosynthetic process"/>
    <property type="evidence" value="ECO:0007669"/>
    <property type="project" value="UniProtKB-KW"/>
</dbReference>
<dbReference type="GO" id="GO:0000287">
    <property type="term" value="F:magnesium ion binding"/>
    <property type="evidence" value="ECO:0007669"/>
    <property type="project" value="UniProtKB-UniRule"/>
</dbReference>
<feature type="binding site" evidence="1">
    <location>
        <position position="101"/>
    </location>
    <ligand>
        <name>ATP</name>
        <dbReference type="ChEBI" id="CHEBI:30616"/>
    </ligand>
</feature>
<dbReference type="SUPFAM" id="SSF55326">
    <property type="entry name" value="PurM N-terminal domain-like"/>
    <property type="match status" value="1"/>
</dbReference>
<reference evidence="4 5" key="1">
    <citation type="submission" date="2014-11" db="EMBL/GenBank/DDBJ databases">
        <authorList>
            <person name="Urmite Genomes Urmite Genomes"/>
        </authorList>
    </citation>
    <scope>NUCLEOTIDE SEQUENCE [LARGE SCALE GENOMIC DNA]</scope>
    <source>
        <strain evidence="4 5">Oc5</strain>
    </source>
</reference>
<feature type="binding site" evidence="1">
    <location>
        <position position="315"/>
    </location>
    <ligand>
        <name>substrate</name>
    </ligand>
</feature>
<keyword evidence="1" id="KW-0479">Metal-binding</keyword>
<gene>
    <name evidence="1 4" type="primary">thiL</name>
    <name evidence="4" type="ORF">BN997_02465</name>
</gene>
<dbReference type="HAMAP" id="MF_02128">
    <property type="entry name" value="TMP_kinase"/>
    <property type="match status" value="1"/>
</dbReference>
<feature type="binding site" evidence="1">
    <location>
        <position position="27"/>
    </location>
    <ligand>
        <name>Mg(2+)</name>
        <dbReference type="ChEBI" id="CHEBI:18420"/>
        <label>4</label>
    </ligand>
</feature>
<feature type="domain" description="PurM-like C-terminal" evidence="3">
    <location>
        <begin position="148"/>
        <end position="295"/>
    </location>
</feature>
<dbReference type="OrthoDB" id="9802811at2"/>
<feature type="domain" description="PurM-like N-terminal" evidence="2">
    <location>
        <begin position="25"/>
        <end position="136"/>
    </location>
</feature>
<dbReference type="InterPro" id="IPR010918">
    <property type="entry name" value="PurM-like_C_dom"/>
</dbReference>
<comment type="caution">
    <text evidence="1">Lacks conserved residue(s) required for the propagation of feature annotation.</text>
</comment>
<dbReference type="CDD" id="cd02194">
    <property type="entry name" value="ThiL"/>
    <property type="match status" value="1"/>
</dbReference>
<keyword evidence="1" id="KW-0460">Magnesium</keyword>
<dbReference type="InterPro" id="IPR036676">
    <property type="entry name" value="PurM-like_C_sf"/>
</dbReference>
<name>A0A0A1MSM5_9BACI</name>
<proteinExistence type="inferred from homology"/>
<dbReference type="PIRSF" id="PIRSF005303">
    <property type="entry name" value="Thiam_monoph_kin"/>
    <property type="match status" value="1"/>
</dbReference>
<dbReference type="EMBL" id="CDGG01000001">
    <property type="protein sequence ID" value="CEI82582.1"/>
    <property type="molecule type" value="Genomic_DNA"/>
</dbReference>
<feature type="binding site" evidence="1">
    <location>
        <position position="27"/>
    </location>
    <ligand>
        <name>Mg(2+)</name>
        <dbReference type="ChEBI" id="CHEBI:18420"/>
        <label>3</label>
    </ligand>
</feature>
<feature type="binding site" evidence="1">
    <location>
        <position position="144"/>
    </location>
    <ligand>
        <name>ATP</name>
        <dbReference type="ChEBI" id="CHEBI:30616"/>
    </ligand>
</feature>
<comment type="catalytic activity">
    <reaction evidence="1">
        <text>thiamine phosphate + ATP = thiamine diphosphate + ADP</text>
        <dbReference type="Rhea" id="RHEA:15913"/>
        <dbReference type="ChEBI" id="CHEBI:30616"/>
        <dbReference type="ChEBI" id="CHEBI:37575"/>
        <dbReference type="ChEBI" id="CHEBI:58937"/>
        <dbReference type="ChEBI" id="CHEBI:456216"/>
        <dbReference type="EC" id="2.7.4.16"/>
    </reaction>
</comment>
<protein>
    <recommendedName>
        <fullName evidence="1">Thiamine-monophosphate kinase</fullName>
        <shortName evidence="1">TMP kinase</shortName>
        <shortName evidence="1">Thiamine-phosphate kinase</shortName>
        <ecNumber evidence="1">2.7.4.16</ecNumber>
    </recommendedName>
</protein>
<feature type="binding site" evidence="1">
    <location>
        <position position="71"/>
    </location>
    <ligand>
        <name>Mg(2+)</name>
        <dbReference type="ChEBI" id="CHEBI:18420"/>
        <label>3</label>
    </ligand>
</feature>
<comment type="miscellaneous">
    <text evidence="1">Reaction mechanism of ThiL seems to utilize a direct, inline transfer of the gamma-phosphate of ATP to TMP rather than a phosphorylated enzyme intermediate.</text>
</comment>
<feature type="binding site" evidence="1">
    <location>
        <position position="71"/>
    </location>
    <ligand>
        <name>Mg(2+)</name>
        <dbReference type="ChEBI" id="CHEBI:18420"/>
        <label>2</label>
    </ligand>
</feature>
<feature type="binding site" evidence="1">
    <location>
        <position position="42"/>
    </location>
    <ligand>
        <name>Mg(2+)</name>
        <dbReference type="ChEBI" id="CHEBI:18420"/>
        <label>2</label>
    </ligand>
</feature>
<feature type="binding site" evidence="1">
    <location>
        <position position="208"/>
    </location>
    <ligand>
        <name>Mg(2+)</name>
        <dbReference type="ChEBI" id="CHEBI:18420"/>
        <label>3</label>
    </ligand>
</feature>
<dbReference type="UniPathway" id="UPA00060">
    <property type="reaction ID" value="UER00142"/>
</dbReference>
<dbReference type="Gene3D" id="3.90.650.10">
    <property type="entry name" value="PurM-like C-terminal domain"/>
    <property type="match status" value="1"/>
</dbReference>
<feature type="binding site" evidence="1">
    <location>
        <position position="119"/>
    </location>
    <ligand>
        <name>Mg(2+)</name>
        <dbReference type="ChEBI" id="CHEBI:18420"/>
        <label>1</label>
    </ligand>
</feature>
<keyword evidence="5" id="KW-1185">Reference proteome</keyword>
<feature type="binding site" evidence="1">
    <location>
        <position position="211"/>
    </location>
    <ligand>
        <name>Mg(2+)</name>
        <dbReference type="ChEBI" id="CHEBI:18420"/>
        <label>5</label>
    </ligand>
</feature>
<comment type="pathway">
    <text evidence="1">Cofactor biosynthesis; thiamine diphosphate biosynthesis; thiamine diphosphate from thiamine phosphate: step 1/1.</text>
</comment>
<evidence type="ECO:0000259" key="3">
    <source>
        <dbReference type="Pfam" id="PF02769"/>
    </source>
</evidence>
<dbReference type="AlphaFoldDB" id="A0A0A1MSM5"/>
<keyword evidence="1" id="KW-0547">Nucleotide-binding</keyword>
<feature type="binding site" evidence="1">
    <location>
        <position position="49"/>
    </location>
    <ligand>
        <name>substrate</name>
    </ligand>
</feature>
<dbReference type="Pfam" id="PF02769">
    <property type="entry name" value="AIRS_C"/>
    <property type="match status" value="1"/>
</dbReference>
<dbReference type="SUPFAM" id="SSF56042">
    <property type="entry name" value="PurM C-terminal domain-like"/>
    <property type="match status" value="1"/>
</dbReference>
<feature type="binding site" evidence="1">
    <location>
        <position position="210"/>
    </location>
    <ligand>
        <name>ATP</name>
        <dbReference type="ChEBI" id="CHEBI:30616"/>
    </ligand>
</feature>
<organism evidence="4 5">
    <name type="scientific">Oceanobacillus oncorhynchi</name>
    <dbReference type="NCBI Taxonomy" id="545501"/>
    <lineage>
        <taxon>Bacteria</taxon>
        <taxon>Bacillati</taxon>
        <taxon>Bacillota</taxon>
        <taxon>Bacilli</taxon>
        <taxon>Bacillales</taxon>
        <taxon>Bacillaceae</taxon>
        <taxon>Oceanobacillus</taxon>
    </lineage>
</organism>
<evidence type="ECO:0000313" key="5">
    <source>
        <dbReference type="Proteomes" id="UP000040453"/>
    </source>
</evidence>
<dbReference type="Pfam" id="PF00586">
    <property type="entry name" value="AIRS"/>
    <property type="match status" value="1"/>
</dbReference>
<evidence type="ECO:0000259" key="2">
    <source>
        <dbReference type="Pfam" id="PF00586"/>
    </source>
</evidence>
<dbReference type="PANTHER" id="PTHR30270">
    <property type="entry name" value="THIAMINE-MONOPHOSPHATE KINASE"/>
    <property type="match status" value="1"/>
</dbReference>
<evidence type="ECO:0000256" key="1">
    <source>
        <dbReference type="HAMAP-Rule" id="MF_02128"/>
    </source>
</evidence>
<dbReference type="InterPro" id="IPR016188">
    <property type="entry name" value="PurM-like_N"/>
</dbReference>
<dbReference type="PANTHER" id="PTHR30270:SF0">
    <property type="entry name" value="THIAMINE-MONOPHOSPHATE KINASE"/>
    <property type="match status" value="1"/>
</dbReference>
<dbReference type="STRING" id="545501.BN997_02465"/>
<dbReference type="InterPro" id="IPR006283">
    <property type="entry name" value="ThiL-like"/>
</dbReference>
<feature type="binding site" evidence="1">
    <location>
        <position position="40"/>
    </location>
    <ligand>
        <name>Mg(2+)</name>
        <dbReference type="ChEBI" id="CHEBI:18420"/>
        <label>4</label>
    </ligand>
</feature>
<comment type="function">
    <text evidence="1">Catalyzes the ATP-dependent phosphorylation of thiamine-monophosphate (TMP) to form thiamine-pyrophosphate (TPP), the active form of vitamin B1.</text>
</comment>